<name>A0A0W7TL43_9FIRM</name>
<dbReference type="EMBL" id="LMUA01000089">
    <property type="protein sequence ID" value="KUE74504.1"/>
    <property type="molecule type" value="Genomic_DNA"/>
</dbReference>
<dbReference type="AlphaFoldDB" id="A0A0W7TL43"/>
<gene>
    <name evidence="1" type="ORF">ASJ35_18965</name>
</gene>
<sequence length="272" mass="30070">MKDLFEGVYLKHQKNGESICFIAGRAGETRFVQVITNGTVRQYDGAQGFCFGEEGVAAELPGVQGAVRYGPLSPLRTDIMGPFRFLPMQCSHSVYSMAHTLAGGFTVDGRFIDLTGGTGYIEGDRGSAFPRDYLWVQCNDFAQPCSVMASVAHIPFCGRSFTGCICAVVYRGREYRLATYRGVRIVEASSRRLVLRQGRYLLEASFAAREAHPLRAPRTDGMTRTIRECNRARARFRFWEGGGLVFDLCSENASLECEEAAPDGTKRRGALL</sequence>
<dbReference type="PANTHER" id="PTHR35309">
    <property type="match status" value="1"/>
</dbReference>
<reference evidence="1 2" key="1">
    <citation type="submission" date="2015-10" db="EMBL/GenBank/DDBJ databases">
        <title>A novel member of the family Ruminococcaceae isolated from human faeces.</title>
        <authorList>
            <person name="Shkoporov A.N."/>
            <person name="Chaplin A.V."/>
            <person name="Motuzova O.V."/>
            <person name="Kafarskaia L.I."/>
            <person name="Efimov B.A."/>
        </authorList>
    </citation>
    <scope>NUCLEOTIDE SEQUENCE [LARGE SCALE GENOMIC DNA]</scope>
    <source>
        <strain evidence="1 2">668</strain>
    </source>
</reference>
<dbReference type="Proteomes" id="UP000053433">
    <property type="component" value="Unassembled WGS sequence"/>
</dbReference>
<dbReference type="Pfam" id="PF14249">
    <property type="entry name" value="Tocopherol_cycl"/>
    <property type="match status" value="1"/>
</dbReference>
<accession>A0A0W7TL43</accession>
<dbReference type="GO" id="GO:0009976">
    <property type="term" value="F:tocopherol cyclase activity"/>
    <property type="evidence" value="ECO:0007669"/>
    <property type="project" value="InterPro"/>
</dbReference>
<comment type="caution">
    <text evidence="1">The sequence shown here is derived from an EMBL/GenBank/DDBJ whole genome shotgun (WGS) entry which is preliminary data.</text>
</comment>
<evidence type="ECO:0000313" key="2">
    <source>
        <dbReference type="Proteomes" id="UP000053433"/>
    </source>
</evidence>
<proteinExistence type="predicted"/>
<dbReference type="InterPro" id="IPR025893">
    <property type="entry name" value="Tocopherol_cyclase"/>
</dbReference>
<dbReference type="RefSeq" id="WP_058724092.1">
    <property type="nucleotide sequence ID" value="NZ_LMUA01000089.1"/>
</dbReference>
<protein>
    <submittedName>
        <fullName evidence="1">Uncharacterized protein</fullName>
    </submittedName>
</protein>
<evidence type="ECO:0000313" key="1">
    <source>
        <dbReference type="EMBL" id="KUE74504.1"/>
    </source>
</evidence>
<organism evidence="1 2">
    <name type="scientific">Ruthenibacterium lactatiformans</name>
    <dbReference type="NCBI Taxonomy" id="1550024"/>
    <lineage>
        <taxon>Bacteria</taxon>
        <taxon>Bacillati</taxon>
        <taxon>Bacillota</taxon>
        <taxon>Clostridia</taxon>
        <taxon>Eubacteriales</taxon>
        <taxon>Oscillospiraceae</taxon>
        <taxon>Ruthenibacterium</taxon>
    </lineage>
</organism>
<dbReference type="PANTHER" id="PTHR35309:SF4">
    <property type="entry name" value="TOCOPHEROL CYCLASE"/>
    <property type="match status" value="1"/>
</dbReference>